<evidence type="ECO:0000259" key="17">
    <source>
        <dbReference type="PROSITE" id="PS50885"/>
    </source>
</evidence>
<proteinExistence type="predicted"/>
<keyword evidence="6" id="KW-0808">Transferase</keyword>
<evidence type="ECO:0000256" key="9">
    <source>
        <dbReference type="ARBA" id="ARBA00022777"/>
    </source>
</evidence>
<feature type="domain" description="Histidine kinase" evidence="16">
    <location>
        <begin position="648"/>
        <end position="849"/>
    </location>
</feature>
<keyword evidence="7 14" id="KW-0812">Transmembrane</keyword>
<evidence type="ECO:0000259" key="16">
    <source>
        <dbReference type="PROSITE" id="PS50109"/>
    </source>
</evidence>
<keyword evidence="9 18" id="KW-0418">Kinase</keyword>
<organism evidence="18 19">
    <name type="scientific">Candidatus Eisenbergiella merdipullorum</name>
    <dbReference type="NCBI Taxonomy" id="2838553"/>
    <lineage>
        <taxon>Bacteria</taxon>
        <taxon>Bacillati</taxon>
        <taxon>Bacillota</taxon>
        <taxon>Clostridia</taxon>
        <taxon>Lachnospirales</taxon>
        <taxon>Lachnospiraceae</taxon>
        <taxon>Eisenbergiella</taxon>
    </lineage>
</organism>
<evidence type="ECO:0000256" key="12">
    <source>
        <dbReference type="ARBA" id="ARBA00023012"/>
    </source>
</evidence>
<evidence type="ECO:0000256" key="1">
    <source>
        <dbReference type="ARBA" id="ARBA00000085"/>
    </source>
</evidence>
<dbReference type="PANTHER" id="PTHR45528">
    <property type="entry name" value="SENSOR HISTIDINE KINASE CPXA"/>
    <property type="match status" value="1"/>
</dbReference>
<feature type="transmembrane region" description="Helical" evidence="14">
    <location>
        <begin position="543"/>
        <end position="559"/>
    </location>
</feature>
<evidence type="ECO:0000256" key="2">
    <source>
        <dbReference type="ARBA" id="ARBA00004651"/>
    </source>
</evidence>
<name>A0A9D2L2G0_9FIRM</name>
<evidence type="ECO:0000313" key="18">
    <source>
        <dbReference type="EMBL" id="HJA94425.1"/>
    </source>
</evidence>
<feature type="chain" id="PRO_5038415274" description="histidine kinase" evidence="15">
    <location>
        <begin position="27"/>
        <end position="879"/>
    </location>
</feature>
<dbReference type="CDD" id="cd00082">
    <property type="entry name" value="HisKA"/>
    <property type="match status" value="1"/>
</dbReference>
<comment type="caution">
    <text evidence="18">The sequence shown here is derived from an EMBL/GenBank/DDBJ whole genome shotgun (WGS) entry which is preliminary data.</text>
</comment>
<dbReference type="InterPro" id="IPR050398">
    <property type="entry name" value="HssS/ArlS-like"/>
</dbReference>
<dbReference type="InterPro" id="IPR003594">
    <property type="entry name" value="HATPase_dom"/>
</dbReference>
<feature type="transmembrane region" description="Helical" evidence="14">
    <location>
        <begin position="390"/>
        <end position="410"/>
    </location>
</feature>
<gene>
    <name evidence="18" type="ORF">H9717_15150</name>
</gene>
<dbReference type="AlphaFoldDB" id="A0A9D2L2G0"/>
<dbReference type="PANTHER" id="PTHR45528:SF1">
    <property type="entry name" value="SENSOR HISTIDINE KINASE CPXA"/>
    <property type="match status" value="1"/>
</dbReference>
<dbReference type="Proteomes" id="UP000886858">
    <property type="component" value="Unassembled WGS sequence"/>
</dbReference>
<comment type="subcellular location">
    <subcellularLocation>
        <location evidence="2">Cell membrane</location>
        <topology evidence="2">Multi-pass membrane protein</topology>
    </subcellularLocation>
</comment>
<reference evidence="18" key="2">
    <citation type="submission" date="2021-04" db="EMBL/GenBank/DDBJ databases">
        <authorList>
            <person name="Gilroy R."/>
        </authorList>
    </citation>
    <scope>NUCLEOTIDE SEQUENCE</scope>
    <source>
        <strain evidence="18">CHK179-7159</strain>
    </source>
</reference>
<keyword evidence="8" id="KW-0547">Nucleotide-binding</keyword>
<dbReference type="InterPro" id="IPR036097">
    <property type="entry name" value="HisK_dim/P_sf"/>
</dbReference>
<evidence type="ECO:0000313" key="19">
    <source>
        <dbReference type="Proteomes" id="UP000886858"/>
    </source>
</evidence>
<dbReference type="PROSITE" id="PS50109">
    <property type="entry name" value="HIS_KIN"/>
    <property type="match status" value="1"/>
</dbReference>
<dbReference type="Pfam" id="PF00512">
    <property type="entry name" value="HisKA"/>
    <property type="match status" value="1"/>
</dbReference>
<feature type="signal peptide" evidence="15">
    <location>
        <begin position="1"/>
        <end position="26"/>
    </location>
</feature>
<keyword evidence="11 14" id="KW-1133">Transmembrane helix</keyword>
<keyword evidence="5" id="KW-0597">Phosphoprotein</keyword>
<evidence type="ECO:0000256" key="5">
    <source>
        <dbReference type="ARBA" id="ARBA00022553"/>
    </source>
</evidence>
<protein>
    <recommendedName>
        <fullName evidence="3">histidine kinase</fullName>
        <ecNumber evidence="3">2.7.13.3</ecNumber>
    </recommendedName>
</protein>
<dbReference type="GO" id="GO:0005524">
    <property type="term" value="F:ATP binding"/>
    <property type="evidence" value="ECO:0007669"/>
    <property type="project" value="UniProtKB-KW"/>
</dbReference>
<evidence type="ECO:0000256" key="4">
    <source>
        <dbReference type="ARBA" id="ARBA00022475"/>
    </source>
</evidence>
<dbReference type="EC" id="2.7.13.3" evidence="3"/>
<dbReference type="Gene3D" id="3.30.565.10">
    <property type="entry name" value="Histidine kinase-like ATPase, C-terminal domain"/>
    <property type="match status" value="1"/>
</dbReference>
<keyword evidence="15" id="KW-0732">Signal</keyword>
<dbReference type="PROSITE" id="PS50885">
    <property type="entry name" value="HAMP"/>
    <property type="match status" value="1"/>
</dbReference>
<dbReference type="SUPFAM" id="SSF55874">
    <property type="entry name" value="ATPase domain of HSP90 chaperone/DNA topoisomerase II/histidine kinase"/>
    <property type="match status" value="1"/>
</dbReference>
<dbReference type="SMART" id="SM00387">
    <property type="entry name" value="HATPase_c"/>
    <property type="match status" value="1"/>
</dbReference>
<evidence type="ECO:0000256" key="13">
    <source>
        <dbReference type="ARBA" id="ARBA00023136"/>
    </source>
</evidence>
<feature type="domain" description="HAMP" evidence="17">
    <location>
        <begin position="586"/>
        <end position="633"/>
    </location>
</feature>
<evidence type="ECO:0000256" key="15">
    <source>
        <dbReference type="SAM" id="SignalP"/>
    </source>
</evidence>
<feature type="transmembrane region" description="Helical" evidence="14">
    <location>
        <begin position="441"/>
        <end position="460"/>
    </location>
</feature>
<evidence type="ECO:0000256" key="14">
    <source>
        <dbReference type="SAM" id="Phobius"/>
    </source>
</evidence>
<dbReference type="GO" id="GO:0000155">
    <property type="term" value="F:phosphorelay sensor kinase activity"/>
    <property type="evidence" value="ECO:0007669"/>
    <property type="project" value="InterPro"/>
</dbReference>
<evidence type="ECO:0000256" key="7">
    <source>
        <dbReference type="ARBA" id="ARBA00022692"/>
    </source>
</evidence>
<keyword evidence="12" id="KW-0902">Two-component regulatory system</keyword>
<evidence type="ECO:0000256" key="6">
    <source>
        <dbReference type="ARBA" id="ARBA00022679"/>
    </source>
</evidence>
<evidence type="ECO:0000256" key="3">
    <source>
        <dbReference type="ARBA" id="ARBA00012438"/>
    </source>
</evidence>
<dbReference type="InterPro" id="IPR003661">
    <property type="entry name" value="HisK_dim/P_dom"/>
</dbReference>
<accession>A0A9D2L2G0</accession>
<dbReference type="Pfam" id="PF02518">
    <property type="entry name" value="HATPase_c"/>
    <property type="match status" value="1"/>
</dbReference>
<feature type="transmembrane region" description="Helical" evidence="14">
    <location>
        <begin position="480"/>
        <end position="504"/>
    </location>
</feature>
<dbReference type="SUPFAM" id="SSF47384">
    <property type="entry name" value="Homodimeric domain of signal transducing histidine kinase"/>
    <property type="match status" value="1"/>
</dbReference>
<dbReference type="GO" id="GO:0005886">
    <property type="term" value="C:plasma membrane"/>
    <property type="evidence" value="ECO:0007669"/>
    <property type="project" value="UniProtKB-SubCell"/>
</dbReference>
<dbReference type="Gene3D" id="1.10.287.130">
    <property type="match status" value="1"/>
</dbReference>
<dbReference type="EMBL" id="DWYY01000172">
    <property type="protein sequence ID" value="HJA94425.1"/>
    <property type="molecule type" value="Genomic_DNA"/>
</dbReference>
<dbReference type="InterPro" id="IPR036890">
    <property type="entry name" value="HATPase_C_sf"/>
</dbReference>
<keyword evidence="10" id="KW-0067">ATP-binding</keyword>
<reference evidence="18" key="1">
    <citation type="journal article" date="2021" name="PeerJ">
        <title>Extensive microbial diversity within the chicken gut microbiome revealed by metagenomics and culture.</title>
        <authorList>
            <person name="Gilroy R."/>
            <person name="Ravi A."/>
            <person name="Getino M."/>
            <person name="Pursley I."/>
            <person name="Horton D.L."/>
            <person name="Alikhan N.F."/>
            <person name="Baker D."/>
            <person name="Gharbi K."/>
            <person name="Hall N."/>
            <person name="Watson M."/>
            <person name="Adriaenssens E.M."/>
            <person name="Foster-Nyarko E."/>
            <person name="Jarju S."/>
            <person name="Secka A."/>
            <person name="Antonio M."/>
            <person name="Oren A."/>
            <person name="Chaudhuri R.R."/>
            <person name="La Ragione R."/>
            <person name="Hildebrand F."/>
            <person name="Pallen M.J."/>
        </authorList>
    </citation>
    <scope>NUCLEOTIDE SEQUENCE</scope>
    <source>
        <strain evidence="18">CHK179-7159</strain>
    </source>
</reference>
<keyword evidence="13 14" id="KW-0472">Membrane</keyword>
<sequence>MGRKYVCGRGKRAVLLFLVRLMIALAAGCAAAVFANSFITVESTDGTTNYFVSPLAQKTLFEDSEIFDDIFVKELRDVTRMAVIRSQLETDGAYDGKKRIDIAGYVNRANTLDEEEITAEYYLDDLVKWSNYGFSYETVYGTQDEFDRYFATWAEESAADGNPSISDYSLQSELTRQAIKNSVHAAGSDLLSLRIIAEMPDSLEAWLERAEENGQETDPSLVLAVDILVPRYYSADGLDLADYASSLQDYIALRNTLVDAANQLCYNFTEYSSFKNYYSAKRSNIRYCYQMPVDGKTCFFTNVSMDLAGMGENEITEYFSSFGRNLYYNPDNVEMQTNTDVTAEKMRSFLGYYEYAFGEGSRVWIGVDTAYPADDGLARARNAFMRFMPYYWQTVGAGTLAVILALWLLVRITIYEGRQETDGGEGYVICLKRSDRIPTEFPVAGILLVAAGLLALAYAFEVVVRYENYSFLGENVDPFLLAAAAALVVLVLDSAATSLYLSLVRRLKAHMFWRGSLLWKLGRQIRKTAVGLYEHSSIVSRELIPFLLIVLFNLFMGIFARTPGILAAGIVDVAAACLLYLERKDLQSIVEGTQTIGGGRFDAKIDASRMHGENRALAEAVNSIGDGIHDAVATSMKDERLKADLITNVSHDIKTPLTSIINFVNLLKREQIQDERIRGYIEVLDSKSQRLKQLTDDLVEASKISSGNISLQMERINFVELINQTIGEFAEKMEEKCLQVIPNMPERPVYIEADSRRIWRVVENLFGNVYKYALEGTRVYLDLAERTENGQRMAAFSMKNISAQPLNINADELTERFIRGDVSRSTEGSGLGLSIAKNLTELQNGKFDIYLDGDLFKVILIFPCIAQDTCGPENGMRQI</sequence>
<dbReference type="SMART" id="SM00388">
    <property type="entry name" value="HisKA"/>
    <property type="match status" value="1"/>
</dbReference>
<keyword evidence="4" id="KW-1003">Cell membrane</keyword>
<dbReference type="InterPro" id="IPR003660">
    <property type="entry name" value="HAMP_dom"/>
</dbReference>
<evidence type="ECO:0000256" key="11">
    <source>
        <dbReference type="ARBA" id="ARBA00022989"/>
    </source>
</evidence>
<evidence type="ECO:0000256" key="10">
    <source>
        <dbReference type="ARBA" id="ARBA00022840"/>
    </source>
</evidence>
<evidence type="ECO:0000256" key="8">
    <source>
        <dbReference type="ARBA" id="ARBA00022741"/>
    </source>
</evidence>
<comment type="catalytic activity">
    <reaction evidence="1">
        <text>ATP + protein L-histidine = ADP + protein N-phospho-L-histidine.</text>
        <dbReference type="EC" id="2.7.13.3"/>
    </reaction>
</comment>
<dbReference type="InterPro" id="IPR005467">
    <property type="entry name" value="His_kinase_dom"/>
</dbReference>